<dbReference type="EMBL" id="QZWB01000001">
    <property type="protein sequence ID" value="RJT49224.1"/>
    <property type="molecule type" value="Genomic_DNA"/>
</dbReference>
<dbReference type="AlphaFoldDB" id="A0A3A5L7E8"/>
<gene>
    <name evidence="1" type="ORF">D6J04_00800</name>
</gene>
<name>A0A3A5L7E8_9GAMM</name>
<protein>
    <submittedName>
        <fullName evidence="1">Uncharacterized protein</fullName>
    </submittedName>
</protein>
<evidence type="ECO:0000313" key="1">
    <source>
        <dbReference type="EMBL" id="RJT49224.1"/>
    </source>
</evidence>
<evidence type="ECO:0000313" key="2">
    <source>
        <dbReference type="Proteomes" id="UP000270757"/>
    </source>
</evidence>
<dbReference type="Proteomes" id="UP000270757">
    <property type="component" value="Unassembled WGS sequence"/>
</dbReference>
<comment type="caution">
    <text evidence="1">The sequence shown here is derived from an EMBL/GenBank/DDBJ whole genome shotgun (WGS) entry which is preliminary data.</text>
</comment>
<organism evidence="1 2">
    <name type="scientific">Legionella taurinensis</name>
    <dbReference type="NCBI Taxonomy" id="70611"/>
    <lineage>
        <taxon>Bacteria</taxon>
        <taxon>Pseudomonadati</taxon>
        <taxon>Pseudomonadota</taxon>
        <taxon>Gammaproteobacteria</taxon>
        <taxon>Legionellales</taxon>
        <taxon>Legionellaceae</taxon>
        <taxon>Legionella</taxon>
    </lineage>
</organism>
<accession>A0A3A5L7E8</accession>
<proteinExistence type="predicted"/>
<sequence>MAKGSYLIEITTYEFYNKHINELLNTDDALSVADSHRCLSSASSADFEWAAAGKAAAYRD</sequence>
<reference evidence="1 2" key="1">
    <citation type="submission" date="2018-09" db="EMBL/GenBank/DDBJ databases">
        <title>Draft genome sequences of Legionella taurinensis isolated from water samples.</title>
        <authorList>
            <person name="Chakeri A."/>
            <person name="Allerberger F."/>
            <person name="Kundi M."/>
            <person name="Ruppitsch W."/>
            <person name="Schmid D."/>
        </authorList>
    </citation>
    <scope>NUCLEOTIDE SEQUENCE [LARGE SCALE GENOMIC DNA]</scope>
    <source>
        <strain evidence="1 2">4570-18-6</strain>
    </source>
</reference>